<dbReference type="InterPro" id="IPR023368">
    <property type="entry name" value="UPF0066_cons_site"/>
</dbReference>
<dbReference type="NCBIfam" id="TIGR00104">
    <property type="entry name" value="tRNA_TsaA"/>
    <property type="match status" value="1"/>
</dbReference>
<name>A0A017T3D5_9BACT</name>
<organism evidence="5 6">
    <name type="scientific">Chondromyces apiculatus DSM 436</name>
    <dbReference type="NCBI Taxonomy" id="1192034"/>
    <lineage>
        <taxon>Bacteria</taxon>
        <taxon>Pseudomonadati</taxon>
        <taxon>Myxococcota</taxon>
        <taxon>Polyangia</taxon>
        <taxon>Polyangiales</taxon>
        <taxon>Polyangiaceae</taxon>
        <taxon>Chondromyces</taxon>
    </lineage>
</organism>
<dbReference type="Pfam" id="PF01980">
    <property type="entry name" value="TrmO_N"/>
    <property type="match status" value="1"/>
</dbReference>
<dbReference type="Gene3D" id="2.40.30.70">
    <property type="entry name" value="YaeB-like"/>
    <property type="match status" value="1"/>
</dbReference>
<keyword evidence="1" id="KW-0949">S-adenosyl-L-methionine</keyword>
<dbReference type="PROSITE" id="PS01318">
    <property type="entry name" value="TSAA_1"/>
    <property type="match status" value="1"/>
</dbReference>
<dbReference type="CDD" id="cd09281">
    <property type="entry name" value="UPF0066"/>
    <property type="match status" value="1"/>
</dbReference>
<accession>A0A017T3D5</accession>
<comment type="caution">
    <text evidence="5">The sequence shown here is derived from an EMBL/GenBank/DDBJ whole genome shotgun (WGS) entry which is preliminary data.</text>
</comment>
<evidence type="ECO:0000256" key="2">
    <source>
        <dbReference type="ARBA" id="ARBA00033753"/>
    </source>
</evidence>
<dbReference type="SUPFAM" id="SSF118196">
    <property type="entry name" value="YaeB-like"/>
    <property type="match status" value="1"/>
</dbReference>
<evidence type="ECO:0000256" key="1">
    <source>
        <dbReference type="ARBA" id="ARBA00022691"/>
    </source>
</evidence>
<dbReference type="Proteomes" id="UP000019678">
    <property type="component" value="Unassembled WGS sequence"/>
</dbReference>
<dbReference type="InterPro" id="IPR036414">
    <property type="entry name" value="YaeB_N_sf"/>
</dbReference>
<dbReference type="eggNOG" id="COG1720">
    <property type="taxonomic scope" value="Bacteria"/>
</dbReference>
<dbReference type="InterPro" id="IPR023370">
    <property type="entry name" value="TrmO-like_N"/>
</dbReference>
<evidence type="ECO:0000313" key="6">
    <source>
        <dbReference type="Proteomes" id="UP000019678"/>
    </source>
</evidence>
<evidence type="ECO:0000256" key="3">
    <source>
        <dbReference type="SAM" id="MobiDB-lite"/>
    </source>
</evidence>
<protein>
    <recommendedName>
        <fullName evidence="4">TsaA-like domain-containing protein</fullName>
    </recommendedName>
</protein>
<evidence type="ECO:0000313" key="5">
    <source>
        <dbReference type="EMBL" id="EYF03769.1"/>
    </source>
</evidence>
<gene>
    <name evidence="5" type="ORF">CAP_5199</name>
</gene>
<evidence type="ECO:0000259" key="4">
    <source>
        <dbReference type="PROSITE" id="PS51668"/>
    </source>
</evidence>
<dbReference type="OrthoDB" id="9804309at2"/>
<proteinExistence type="inferred from homology"/>
<dbReference type="eggNOG" id="COG2026">
    <property type="taxonomic scope" value="Bacteria"/>
</dbReference>
<feature type="region of interest" description="Disordered" evidence="3">
    <location>
        <begin position="151"/>
        <end position="177"/>
    </location>
</feature>
<dbReference type="RefSeq" id="WP_052375875.1">
    <property type="nucleotide sequence ID" value="NZ_ASRX01000042.1"/>
</dbReference>
<dbReference type="STRING" id="1192034.CAP_5199"/>
<feature type="domain" description="TsaA-like" evidence="4">
    <location>
        <begin position="10"/>
        <end position="146"/>
    </location>
</feature>
<sequence length="280" mass="31109">MLPPIAPISLTPIGVARTPHPDRVSAPRQPYAAHDIPGTIELYPALNYEHALSDLEGWERIWVVFLFHLNPPGVWRPKVLPPRSAGQRRGVFSTRSPHRPNPIGLSVLRLDAVDGLTLHVRDLDLIDGTPILDIKPYVPWADAFPSSRTGWLTPLAQDPSSEGTPGASIPTPDPEPGFRVTWSPLAAEQSAWLEEHHAVDLRTPVTRALSLGPQPHPYRRIKRDGDAFRLAVKDWRIRFQVDGRDVAVLRIQSGYRPSQLATATDPAVQIQQAFVARFPD</sequence>
<dbReference type="InterPro" id="IPR040372">
    <property type="entry name" value="YaeB-like"/>
</dbReference>
<dbReference type="Gene3D" id="3.30.2310.10">
    <property type="entry name" value="YaeB-like"/>
    <property type="match status" value="1"/>
</dbReference>
<dbReference type="PANTHER" id="PTHR12818">
    <property type="entry name" value="TRNA (ADENINE(37)-N6)-METHYLTRANSFERASE"/>
    <property type="match status" value="1"/>
</dbReference>
<dbReference type="PROSITE" id="PS51668">
    <property type="entry name" value="TSAA_2"/>
    <property type="match status" value="1"/>
</dbReference>
<dbReference type="InterPro" id="IPR036413">
    <property type="entry name" value="YaeB-like_sf"/>
</dbReference>
<dbReference type="PANTHER" id="PTHR12818:SF0">
    <property type="entry name" value="TRNA (ADENINE(37)-N6)-METHYLTRANSFERASE"/>
    <property type="match status" value="1"/>
</dbReference>
<dbReference type="AlphaFoldDB" id="A0A017T3D5"/>
<keyword evidence="6" id="KW-1185">Reference proteome</keyword>
<reference evidence="5 6" key="1">
    <citation type="submission" date="2013-05" db="EMBL/GenBank/DDBJ databases">
        <title>Genome assembly of Chondromyces apiculatus DSM 436.</title>
        <authorList>
            <person name="Sharma G."/>
            <person name="Khatri I."/>
            <person name="Kaur C."/>
            <person name="Mayilraj S."/>
            <person name="Subramanian S."/>
        </authorList>
    </citation>
    <scope>NUCLEOTIDE SEQUENCE [LARGE SCALE GENOMIC DNA]</scope>
    <source>
        <strain evidence="5 6">DSM 436</strain>
    </source>
</reference>
<dbReference type="EMBL" id="ASRX01000042">
    <property type="protein sequence ID" value="EYF03769.1"/>
    <property type="molecule type" value="Genomic_DNA"/>
</dbReference>
<comment type="similarity">
    <text evidence="2">Belongs to the tRNA methyltransferase O family.</text>
</comment>